<evidence type="ECO:0000313" key="2">
    <source>
        <dbReference type="Proteomes" id="UP001620626"/>
    </source>
</evidence>
<proteinExistence type="predicted"/>
<protein>
    <recommendedName>
        <fullName evidence="3">tRNA-splicing endonuclease subunit Sen54 N-terminal domain-containing protein</fullName>
    </recommendedName>
</protein>
<accession>A0ABD2JT65</accession>
<organism evidence="1 2">
    <name type="scientific">Heterodera trifolii</name>
    <dbReference type="NCBI Taxonomy" id="157864"/>
    <lineage>
        <taxon>Eukaryota</taxon>
        <taxon>Metazoa</taxon>
        <taxon>Ecdysozoa</taxon>
        <taxon>Nematoda</taxon>
        <taxon>Chromadorea</taxon>
        <taxon>Rhabditida</taxon>
        <taxon>Tylenchina</taxon>
        <taxon>Tylenchomorpha</taxon>
        <taxon>Tylenchoidea</taxon>
        <taxon>Heteroderidae</taxon>
        <taxon>Heteroderinae</taxon>
        <taxon>Heterodera</taxon>
    </lineage>
</organism>
<comment type="caution">
    <text evidence="1">The sequence shown here is derived from an EMBL/GenBank/DDBJ whole genome shotgun (WGS) entry which is preliminary data.</text>
</comment>
<dbReference type="AlphaFoldDB" id="A0ABD2JT65"/>
<evidence type="ECO:0008006" key="3">
    <source>
        <dbReference type="Google" id="ProtNLM"/>
    </source>
</evidence>
<sequence>MKRRLGFDNQSPMANGIRLRNDHLTLEHRPGKPMLRSIGKATHHLAKMGVRRADGDFLRIEEALYLAELGAAVVLNQHRAPLTIPHLFSLMCSMNVSLFKYAVYAQLVRAGYVVRRPSDTAVTDDASSSTSYAVKACAFHFPQHLLDQFPSIIPSSDERLAVSLHLPPIQPVHEDDHGTAAMKNATLLNKNGGIDGGGVADDDDEKLCITLDNLNVTMHEHIRKNEQLLLRDVRRQHSEPWNICRPRWWPSLRSLHDLDSWRVYALRREALLLQKRRHQNNRQPTTAQSFNDSCFAYELFPDERASTKPIYSVIIIEPFSIAGASAQPNFALLHKLATDCRSHGTQLLLATGTPSCVRINQFIVESDESLRVPQDVP</sequence>
<name>A0ABD2JT65_9BILA</name>
<reference evidence="1 2" key="1">
    <citation type="submission" date="2024-10" db="EMBL/GenBank/DDBJ databases">
        <authorList>
            <person name="Kim D."/>
        </authorList>
    </citation>
    <scope>NUCLEOTIDE SEQUENCE [LARGE SCALE GENOMIC DNA]</scope>
    <source>
        <strain evidence="1">BH-2024</strain>
    </source>
</reference>
<dbReference type="EMBL" id="JBICBT010000908">
    <property type="protein sequence ID" value="KAL3093822.1"/>
    <property type="molecule type" value="Genomic_DNA"/>
</dbReference>
<dbReference type="InterPro" id="IPR024337">
    <property type="entry name" value="tRNA_splic_suSen54"/>
</dbReference>
<gene>
    <name evidence="1" type="ORF">niasHT_021651</name>
</gene>
<dbReference type="PANTHER" id="PTHR21027">
    <property type="entry name" value="TRNA-SPLICING ENDONUCLEASE SUBUNIT SEN54"/>
    <property type="match status" value="1"/>
</dbReference>
<keyword evidence="2" id="KW-1185">Reference proteome</keyword>
<dbReference type="PANTHER" id="PTHR21027:SF1">
    <property type="entry name" value="TRNA-SPLICING ENDONUCLEASE SUBUNIT SEN54"/>
    <property type="match status" value="1"/>
</dbReference>
<dbReference type="Proteomes" id="UP001620626">
    <property type="component" value="Unassembled WGS sequence"/>
</dbReference>
<evidence type="ECO:0000313" key="1">
    <source>
        <dbReference type="EMBL" id="KAL3093822.1"/>
    </source>
</evidence>